<dbReference type="InterPro" id="IPR045600">
    <property type="entry name" value="RelA/SpoT_AH_RIS"/>
</dbReference>
<dbReference type="InterPro" id="IPR012676">
    <property type="entry name" value="TGS-like"/>
</dbReference>
<dbReference type="SUPFAM" id="SSF109604">
    <property type="entry name" value="HD-domain/PDEase-like"/>
    <property type="match status" value="1"/>
</dbReference>
<dbReference type="InterPro" id="IPR045865">
    <property type="entry name" value="ACT-like_dom_sf"/>
</dbReference>
<dbReference type="GO" id="GO:0015970">
    <property type="term" value="P:guanosine tetraphosphate biosynthetic process"/>
    <property type="evidence" value="ECO:0007669"/>
    <property type="project" value="UniProtKB-UniPathway"/>
</dbReference>
<dbReference type="InterPro" id="IPR007685">
    <property type="entry name" value="RelA_SpoT"/>
</dbReference>
<dbReference type="Gene3D" id="3.30.70.260">
    <property type="match status" value="1"/>
</dbReference>
<comment type="function">
    <text evidence="5">In eubacteria ppGpp (guanosine 3'-diphosphate 5'-diphosphate) is a mediator of the stringent response that coordinates a variety of cellular activities in response to changes in nutritional abundance.</text>
</comment>
<dbReference type="SMART" id="SM00954">
    <property type="entry name" value="RelA_SpoT"/>
    <property type="match status" value="1"/>
</dbReference>
<feature type="domain" description="HD" evidence="7">
    <location>
        <begin position="67"/>
        <end position="166"/>
    </location>
</feature>
<dbReference type="InterPro" id="IPR004811">
    <property type="entry name" value="RelA/Spo_fam"/>
</dbReference>
<dbReference type="Gene3D" id="3.30.460.10">
    <property type="entry name" value="Beta Polymerase, domain 2"/>
    <property type="match status" value="1"/>
</dbReference>
<sequence>MNPAPLALEYQPFAVFSGANTLQAAYNELADELKKYLDPEDQEKVLRCAIYGAAAHEGQKRQSGEPYFVHPIAVCRILARQRFDLPVLQAGLLHDVLEDTILKKTDMAAEFGEEVTRLVDGVSKLDRLKQKAPQAAVADSFRKMFLATADDPRVLIIKLADRLHNMQTLGSLRRDKQRRIALETLDVYAPIASRLGLFYFSIQLQDLAFSYLYPWRYAVLRKRYLERFARNETLDRVRAALQPRLQALNIKASINKRQRHLWGVYQRMERKESFEEAIRTVPIRILTDNEDNCYRILGSLHSLYRPIHGKFEDYIAAPKSNGYRSLHTSVLMPGGIVLNVQIRTRDMHTLAEAGIISVWHQYAKQRAVQIEASSIEAEKTLREWLSRLKEVQNYTDDPLQFYDTIKKEIVSGDMHVYTPKGEVIDLPRHATPVDYAYAIHTKIGNHCIGAKVNGHAYPIYKPLEMAQTVEIITSEDAHPHAGWLQFVVTAKARGAINKYLKELARSDAQALGQRLLGNALRRHGHTLDSVGKTRWQHYLQESALTRESLLTQIGQGLRQAALVATALLEGHGETVPAAQDDDTTRQLEVHSAFESGISLAQCCYPLPQEPIIGQIVPGIGIHIHRQECPLRGIDGNEEWISATWAQERKGLFPAALEIEAYEHPRLLADVSSHIADADANITDFQMNHAAHDLHRRILTVWVEVRDREHLAQLTRRLRLLEDTIQIRRVERSQNP</sequence>
<evidence type="ECO:0000313" key="9">
    <source>
        <dbReference type="EMBL" id="SAM60978.1"/>
    </source>
</evidence>
<dbReference type="SUPFAM" id="SSF81301">
    <property type="entry name" value="Nucleotidyltransferase"/>
    <property type="match status" value="1"/>
</dbReference>
<dbReference type="Gene3D" id="3.10.20.30">
    <property type="match status" value="1"/>
</dbReference>
<evidence type="ECO:0000256" key="2">
    <source>
        <dbReference type="ARBA" id="ARBA00024329"/>
    </source>
</evidence>
<evidence type="ECO:0000256" key="3">
    <source>
        <dbReference type="ARBA" id="ARBA00024387"/>
    </source>
</evidence>
<dbReference type="FunFam" id="3.10.20.30:FF:000002">
    <property type="entry name" value="GTP pyrophosphokinase (RelA/SpoT)"/>
    <property type="match status" value="1"/>
</dbReference>
<dbReference type="GO" id="GO:0042594">
    <property type="term" value="P:response to starvation"/>
    <property type="evidence" value="ECO:0007669"/>
    <property type="project" value="TreeGrafter"/>
</dbReference>
<dbReference type="SUPFAM" id="SSF55021">
    <property type="entry name" value="ACT-like"/>
    <property type="match status" value="1"/>
</dbReference>
<dbReference type="EMBL" id="FKLO01000034">
    <property type="protein sequence ID" value="SAM60978.1"/>
    <property type="molecule type" value="Genomic_DNA"/>
</dbReference>
<keyword evidence="1 9" id="KW-0378">Hydrolase</keyword>
<dbReference type="InterPro" id="IPR003607">
    <property type="entry name" value="HD/PDEase_dom"/>
</dbReference>
<dbReference type="UniPathway" id="UPA00908">
    <property type="reaction ID" value="UER00886"/>
</dbReference>
<evidence type="ECO:0000256" key="4">
    <source>
        <dbReference type="ARBA" id="ARBA00047968"/>
    </source>
</evidence>
<evidence type="ECO:0000313" key="10">
    <source>
        <dbReference type="Proteomes" id="UP000190837"/>
    </source>
</evidence>
<dbReference type="PANTHER" id="PTHR21262:SF36">
    <property type="entry name" value="BIFUNCTIONAL (P)PPGPP SYNTHASE_HYDROLASE SPOT"/>
    <property type="match status" value="1"/>
</dbReference>
<evidence type="ECO:0000256" key="1">
    <source>
        <dbReference type="ARBA" id="ARBA00022801"/>
    </source>
</evidence>
<dbReference type="InterPro" id="IPR004095">
    <property type="entry name" value="TGS"/>
</dbReference>
<dbReference type="CDD" id="cd04876">
    <property type="entry name" value="ACT_RelA-SpoT"/>
    <property type="match status" value="1"/>
</dbReference>
<dbReference type="CDD" id="cd05399">
    <property type="entry name" value="NT_Rel-Spo_like"/>
    <property type="match status" value="1"/>
</dbReference>
<dbReference type="PANTHER" id="PTHR21262">
    <property type="entry name" value="GUANOSINE-3',5'-BIS DIPHOSPHATE 3'-PYROPHOSPHOHYDROLASE"/>
    <property type="match status" value="1"/>
</dbReference>
<protein>
    <recommendedName>
        <fullName evidence="3">guanosine-3',5'-bis(diphosphate) 3'-diphosphatase</fullName>
        <ecNumber evidence="3">3.1.7.2</ecNumber>
    </recommendedName>
</protein>
<dbReference type="GO" id="GO:0005886">
    <property type="term" value="C:plasma membrane"/>
    <property type="evidence" value="ECO:0007669"/>
    <property type="project" value="TreeGrafter"/>
</dbReference>
<dbReference type="Pfam" id="PF19296">
    <property type="entry name" value="RelA_AH_RIS"/>
    <property type="match status" value="1"/>
</dbReference>
<dbReference type="Pfam" id="PF13328">
    <property type="entry name" value="HD_4"/>
    <property type="match status" value="1"/>
</dbReference>
<dbReference type="GO" id="GO:0016301">
    <property type="term" value="F:kinase activity"/>
    <property type="evidence" value="ECO:0007669"/>
    <property type="project" value="UniProtKB-KW"/>
</dbReference>
<dbReference type="Pfam" id="PF02824">
    <property type="entry name" value="TGS"/>
    <property type="match status" value="1"/>
</dbReference>
<dbReference type="PROSITE" id="PS51880">
    <property type="entry name" value="TGS"/>
    <property type="match status" value="1"/>
</dbReference>
<comment type="similarity">
    <text evidence="5">Belongs to the relA/spoT family.</text>
</comment>
<evidence type="ECO:0000259" key="7">
    <source>
        <dbReference type="PROSITE" id="PS51831"/>
    </source>
</evidence>
<dbReference type="Pfam" id="PF13291">
    <property type="entry name" value="ACT_4"/>
    <property type="match status" value="1"/>
</dbReference>
<dbReference type="InterPro" id="IPR006674">
    <property type="entry name" value="HD_domain"/>
</dbReference>
<reference evidence="10" key="1">
    <citation type="submission" date="2016-04" db="EMBL/GenBank/DDBJ databases">
        <authorList>
            <person name="Tagini F."/>
        </authorList>
    </citation>
    <scope>NUCLEOTIDE SEQUENCE [LARGE SCALE GENOMIC DNA]</scope>
    <source>
        <strain evidence="10">CHUV0807</strain>
    </source>
</reference>
<dbReference type="InterPro" id="IPR043519">
    <property type="entry name" value="NT_sf"/>
</dbReference>
<evidence type="ECO:0000259" key="8">
    <source>
        <dbReference type="PROSITE" id="PS51880"/>
    </source>
</evidence>
<feature type="domain" description="ACT" evidence="6">
    <location>
        <begin position="655"/>
        <end position="731"/>
    </location>
</feature>
<dbReference type="CDD" id="cd01668">
    <property type="entry name" value="TGS_RSH"/>
    <property type="match status" value="1"/>
</dbReference>
<dbReference type="FunFam" id="1.10.3210.10:FF:000001">
    <property type="entry name" value="GTP pyrophosphokinase RelA"/>
    <property type="match status" value="1"/>
</dbReference>
<dbReference type="NCBIfam" id="TIGR00691">
    <property type="entry name" value="spoT_relA"/>
    <property type="match status" value="1"/>
</dbReference>
<keyword evidence="9" id="KW-0808">Transferase</keyword>
<dbReference type="SUPFAM" id="SSF81271">
    <property type="entry name" value="TGS-like"/>
    <property type="match status" value="1"/>
</dbReference>
<accession>A0A1C3H3B6</accession>
<dbReference type="EC" id="3.1.7.2" evidence="3"/>
<gene>
    <name evidence="9" type="ORF">CHUV0807_0852</name>
</gene>
<dbReference type="InterPro" id="IPR012675">
    <property type="entry name" value="Beta-grasp_dom_sf"/>
</dbReference>
<organism evidence="9 10">
    <name type="scientific">Cardiobacterium hominis</name>
    <dbReference type="NCBI Taxonomy" id="2718"/>
    <lineage>
        <taxon>Bacteria</taxon>
        <taxon>Pseudomonadati</taxon>
        <taxon>Pseudomonadota</taxon>
        <taxon>Gammaproteobacteria</taxon>
        <taxon>Cardiobacteriales</taxon>
        <taxon>Cardiobacteriaceae</taxon>
        <taxon>Cardiobacterium</taxon>
    </lineage>
</organism>
<dbReference type="InterPro" id="IPR033655">
    <property type="entry name" value="TGS_RelA/SpoT"/>
</dbReference>
<dbReference type="Pfam" id="PF04607">
    <property type="entry name" value="RelA_SpoT"/>
    <property type="match status" value="1"/>
</dbReference>
<dbReference type="SMART" id="SM00471">
    <property type="entry name" value="HDc"/>
    <property type="match status" value="1"/>
</dbReference>
<keyword evidence="9" id="KW-0418">Kinase</keyword>
<dbReference type="GO" id="GO:0008728">
    <property type="term" value="F:GTP diphosphokinase activity"/>
    <property type="evidence" value="ECO:0007669"/>
    <property type="project" value="TreeGrafter"/>
</dbReference>
<dbReference type="PROSITE" id="PS51831">
    <property type="entry name" value="HD"/>
    <property type="match status" value="1"/>
</dbReference>
<dbReference type="GO" id="GO:0008893">
    <property type="term" value="F:guanosine-3',5'-bis(diphosphate) 3'-diphosphatase activity"/>
    <property type="evidence" value="ECO:0007669"/>
    <property type="project" value="UniProtKB-EC"/>
</dbReference>
<dbReference type="Gene3D" id="1.10.3210.10">
    <property type="entry name" value="Hypothetical protein af1432"/>
    <property type="match status" value="1"/>
</dbReference>
<dbReference type="CDD" id="cd00077">
    <property type="entry name" value="HDc"/>
    <property type="match status" value="1"/>
</dbReference>
<dbReference type="InterPro" id="IPR002912">
    <property type="entry name" value="ACT_dom"/>
</dbReference>
<comment type="catalytic activity">
    <reaction evidence="4">
        <text>guanosine 3',5'-bis(diphosphate) + H2O = GDP + diphosphate + H(+)</text>
        <dbReference type="Rhea" id="RHEA:14253"/>
        <dbReference type="ChEBI" id="CHEBI:15377"/>
        <dbReference type="ChEBI" id="CHEBI:15378"/>
        <dbReference type="ChEBI" id="CHEBI:33019"/>
        <dbReference type="ChEBI" id="CHEBI:58189"/>
        <dbReference type="ChEBI" id="CHEBI:77828"/>
        <dbReference type="EC" id="3.1.7.2"/>
    </reaction>
</comment>
<evidence type="ECO:0000259" key="6">
    <source>
        <dbReference type="PROSITE" id="PS51671"/>
    </source>
</evidence>
<comment type="pathway">
    <text evidence="2">Purine metabolism; ppGpp biosynthesis; ppGpp from GDP: step 1/1.</text>
</comment>
<evidence type="ECO:0000256" key="5">
    <source>
        <dbReference type="RuleBase" id="RU003847"/>
    </source>
</evidence>
<dbReference type="AlphaFoldDB" id="A0A1C3H3B6"/>
<proteinExistence type="inferred from homology"/>
<feature type="domain" description="TGS" evidence="8">
    <location>
        <begin position="412"/>
        <end position="473"/>
    </location>
</feature>
<dbReference type="PROSITE" id="PS51671">
    <property type="entry name" value="ACT"/>
    <property type="match status" value="1"/>
</dbReference>
<dbReference type="Proteomes" id="UP000190837">
    <property type="component" value="Unassembled WGS sequence"/>
</dbReference>
<name>A0A1C3H3B6_9GAMM</name>
<dbReference type="RefSeq" id="WP_079539950.1">
    <property type="nucleotide sequence ID" value="NZ_FKLO01000034.1"/>
</dbReference>